<organism evidence="2 3">
    <name type="scientific">Pristionchus entomophagus</name>
    <dbReference type="NCBI Taxonomy" id="358040"/>
    <lineage>
        <taxon>Eukaryota</taxon>
        <taxon>Metazoa</taxon>
        <taxon>Ecdysozoa</taxon>
        <taxon>Nematoda</taxon>
        <taxon>Chromadorea</taxon>
        <taxon>Rhabditida</taxon>
        <taxon>Rhabditina</taxon>
        <taxon>Diplogasteromorpha</taxon>
        <taxon>Diplogasteroidea</taxon>
        <taxon>Neodiplogasteridae</taxon>
        <taxon>Pristionchus</taxon>
    </lineage>
</organism>
<evidence type="ECO:0000313" key="2">
    <source>
        <dbReference type="EMBL" id="GMS83619.1"/>
    </source>
</evidence>
<dbReference type="AlphaFoldDB" id="A0AAV5STW4"/>
<name>A0AAV5STW4_9BILA</name>
<reference evidence="2" key="1">
    <citation type="submission" date="2023-10" db="EMBL/GenBank/DDBJ databases">
        <title>Genome assembly of Pristionchus species.</title>
        <authorList>
            <person name="Yoshida K."/>
            <person name="Sommer R.J."/>
        </authorList>
    </citation>
    <scope>NUCLEOTIDE SEQUENCE</scope>
    <source>
        <strain evidence="2">RS0144</strain>
    </source>
</reference>
<dbReference type="Proteomes" id="UP001432027">
    <property type="component" value="Unassembled WGS sequence"/>
</dbReference>
<sequence length="99" mass="11694">RRERERQREEESDRKRDQKQKYNTLCLSLLNKTTSAVSKCMKEDDDEERLKAIFEGLGELLGRIGIDTNEAATRKERPKKRQGQRGDSLLERETRSDIR</sequence>
<keyword evidence="3" id="KW-1185">Reference proteome</keyword>
<protein>
    <submittedName>
        <fullName evidence="2">Uncharacterized protein</fullName>
    </submittedName>
</protein>
<proteinExistence type="predicted"/>
<feature type="compositionally biased region" description="Basic and acidic residues" evidence="1">
    <location>
        <begin position="88"/>
        <end position="99"/>
    </location>
</feature>
<dbReference type="EMBL" id="BTSX01000002">
    <property type="protein sequence ID" value="GMS83619.1"/>
    <property type="molecule type" value="Genomic_DNA"/>
</dbReference>
<accession>A0AAV5STW4</accession>
<evidence type="ECO:0000256" key="1">
    <source>
        <dbReference type="SAM" id="MobiDB-lite"/>
    </source>
</evidence>
<comment type="caution">
    <text evidence="2">The sequence shown here is derived from an EMBL/GenBank/DDBJ whole genome shotgun (WGS) entry which is preliminary data.</text>
</comment>
<feature type="region of interest" description="Disordered" evidence="1">
    <location>
        <begin position="68"/>
        <end position="99"/>
    </location>
</feature>
<evidence type="ECO:0000313" key="3">
    <source>
        <dbReference type="Proteomes" id="UP001432027"/>
    </source>
</evidence>
<feature type="non-terminal residue" evidence="2">
    <location>
        <position position="1"/>
    </location>
</feature>
<gene>
    <name evidence="2" type="ORF">PENTCL1PPCAC_5794</name>
</gene>